<proteinExistence type="predicted"/>
<reference evidence="1" key="1">
    <citation type="journal article" date="2023" name="Insect Mol. Biol.">
        <title>Genome sequencing provides insights into the evolution of gene families encoding plant cell wall-degrading enzymes in longhorned beetles.</title>
        <authorList>
            <person name="Shin N.R."/>
            <person name="Okamura Y."/>
            <person name="Kirsch R."/>
            <person name="Pauchet Y."/>
        </authorList>
    </citation>
    <scope>NUCLEOTIDE SEQUENCE</scope>
    <source>
        <strain evidence="1">RBIC_L_NR</strain>
    </source>
</reference>
<evidence type="ECO:0000313" key="2">
    <source>
        <dbReference type="Proteomes" id="UP001162156"/>
    </source>
</evidence>
<comment type="caution">
    <text evidence="1">The sequence shown here is derived from an EMBL/GenBank/DDBJ whole genome shotgun (WGS) entry which is preliminary data.</text>
</comment>
<evidence type="ECO:0000313" key="1">
    <source>
        <dbReference type="EMBL" id="KAJ8953698.1"/>
    </source>
</evidence>
<keyword evidence="2" id="KW-1185">Reference proteome</keyword>
<sequence>MNNFLNDNLECGSSSGDPKLNDVHFVNLSLVSELQVKKEVTNVPEVPQSLNLQRLNTRVRNQVGEKKANVTSNICELPPYQLENIRGNTTSKEYGYIRKVVEKHMKDIALNSQNPSVCQNNSPTQ</sequence>
<organism evidence="1 2">
    <name type="scientific">Rhamnusium bicolor</name>
    <dbReference type="NCBI Taxonomy" id="1586634"/>
    <lineage>
        <taxon>Eukaryota</taxon>
        <taxon>Metazoa</taxon>
        <taxon>Ecdysozoa</taxon>
        <taxon>Arthropoda</taxon>
        <taxon>Hexapoda</taxon>
        <taxon>Insecta</taxon>
        <taxon>Pterygota</taxon>
        <taxon>Neoptera</taxon>
        <taxon>Endopterygota</taxon>
        <taxon>Coleoptera</taxon>
        <taxon>Polyphaga</taxon>
        <taxon>Cucujiformia</taxon>
        <taxon>Chrysomeloidea</taxon>
        <taxon>Cerambycidae</taxon>
        <taxon>Lepturinae</taxon>
        <taxon>Rhagiini</taxon>
        <taxon>Rhamnusium</taxon>
    </lineage>
</organism>
<accession>A0AAV8YQS2</accession>
<dbReference type="AlphaFoldDB" id="A0AAV8YQS2"/>
<name>A0AAV8YQS2_9CUCU</name>
<gene>
    <name evidence="1" type="ORF">NQ314_007307</name>
</gene>
<protein>
    <submittedName>
        <fullName evidence="1">Uncharacterized protein</fullName>
    </submittedName>
</protein>
<dbReference type="EMBL" id="JANEYF010001958">
    <property type="protein sequence ID" value="KAJ8953698.1"/>
    <property type="molecule type" value="Genomic_DNA"/>
</dbReference>
<dbReference type="Proteomes" id="UP001162156">
    <property type="component" value="Unassembled WGS sequence"/>
</dbReference>